<gene>
    <name evidence="3" type="ORF">OBBRIDRAFT_795317</name>
</gene>
<dbReference type="InterPro" id="IPR035810">
    <property type="entry name" value="PEBP_euk"/>
</dbReference>
<dbReference type="Pfam" id="PF01161">
    <property type="entry name" value="PBP"/>
    <property type="match status" value="1"/>
</dbReference>
<proteinExistence type="predicted"/>
<keyword evidence="4" id="KW-1185">Reference proteome</keyword>
<feature type="coiled-coil region" evidence="1">
    <location>
        <begin position="104"/>
        <end position="131"/>
    </location>
</feature>
<dbReference type="OrthoDB" id="2153661at2759"/>
<reference evidence="3 4" key="1">
    <citation type="submission" date="2016-07" db="EMBL/GenBank/DDBJ databases">
        <title>Draft genome of the white-rot fungus Obba rivulosa 3A-2.</title>
        <authorList>
            <consortium name="DOE Joint Genome Institute"/>
            <person name="Miettinen O."/>
            <person name="Riley R."/>
            <person name="Acob R."/>
            <person name="Barry K."/>
            <person name="Cullen D."/>
            <person name="De Vries R."/>
            <person name="Hainaut M."/>
            <person name="Hatakka A."/>
            <person name="Henrissat B."/>
            <person name="Hilden K."/>
            <person name="Kuo R."/>
            <person name="Labutti K."/>
            <person name="Lipzen A."/>
            <person name="Makela M.R."/>
            <person name="Sandor L."/>
            <person name="Spatafora J.W."/>
            <person name="Grigoriev I.V."/>
            <person name="Hibbett D.S."/>
        </authorList>
    </citation>
    <scope>NUCLEOTIDE SEQUENCE [LARGE SCALE GENOMIC DNA]</scope>
    <source>
        <strain evidence="3 4">3A-2</strain>
    </source>
</reference>
<dbReference type="PANTHER" id="PTHR11362:SF82">
    <property type="entry name" value="PHOSPHATIDYLETHANOLAMINE-BINDING PROTEIN 4"/>
    <property type="match status" value="1"/>
</dbReference>
<organism evidence="3 4">
    <name type="scientific">Obba rivulosa</name>
    <dbReference type="NCBI Taxonomy" id="1052685"/>
    <lineage>
        <taxon>Eukaryota</taxon>
        <taxon>Fungi</taxon>
        <taxon>Dikarya</taxon>
        <taxon>Basidiomycota</taxon>
        <taxon>Agaricomycotina</taxon>
        <taxon>Agaricomycetes</taxon>
        <taxon>Polyporales</taxon>
        <taxon>Gelatoporiaceae</taxon>
        <taxon>Obba</taxon>
    </lineage>
</organism>
<evidence type="ECO:0000313" key="3">
    <source>
        <dbReference type="EMBL" id="OCH88352.1"/>
    </source>
</evidence>
<dbReference type="InterPro" id="IPR008914">
    <property type="entry name" value="PEBP"/>
</dbReference>
<accession>A0A8E2AUG4</accession>
<feature type="region of interest" description="Disordered" evidence="2">
    <location>
        <begin position="402"/>
        <end position="424"/>
    </location>
</feature>
<dbReference type="AlphaFoldDB" id="A0A8E2AUG4"/>
<dbReference type="Gene3D" id="3.90.280.10">
    <property type="entry name" value="PEBP-like"/>
    <property type="match status" value="1"/>
</dbReference>
<dbReference type="EMBL" id="KV722455">
    <property type="protein sequence ID" value="OCH88352.1"/>
    <property type="molecule type" value="Genomic_DNA"/>
</dbReference>
<dbReference type="CDD" id="cd00866">
    <property type="entry name" value="PEBP_euk"/>
    <property type="match status" value="1"/>
</dbReference>
<evidence type="ECO:0000313" key="4">
    <source>
        <dbReference type="Proteomes" id="UP000250043"/>
    </source>
</evidence>
<feature type="compositionally biased region" description="Low complexity" evidence="2">
    <location>
        <begin position="22"/>
        <end position="33"/>
    </location>
</feature>
<feature type="region of interest" description="Disordered" evidence="2">
    <location>
        <begin position="17"/>
        <end position="78"/>
    </location>
</feature>
<dbReference type="InterPro" id="IPR036610">
    <property type="entry name" value="PEBP-like_sf"/>
</dbReference>
<dbReference type="Gene3D" id="1.20.58.1180">
    <property type="match status" value="1"/>
</dbReference>
<protein>
    <submittedName>
        <fullName evidence="3">PEBP-like protein</fullName>
    </submittedName>
</protein>
<evidence type="ECO:0000256" key="2">
    <source>
        <dbReference type="SAM" id="MobiDB-lite"/>
    </source>
</evidence>
<evidence type="ECO:0000256" key="1">
    <source>
        <dbReference type="SAM" id="Coils"/>
    </source>
</evidence>
<keyword evidence="1" id="KW-0175">Coiled coil</keyword>
<sequence length="424" mass="48933">MLALRRNLPRACLRFPGVRGNADVAPSESVSSSLPPPPPPTAAPKLPPAPTKDEPAPEKSTPQARGRQRRRPWPSVRPSISLERPREWNRPLAPGVLPAYDLALEYIQEDSKNLKREVEELRGKIEAAESLPEDKQDMEALRKMRAKADILEIQSEINLPDVRWKARNGLADMNKLVYRRLIEQRWREEGALDLLMERIHQMKVVPDLLAELHPSIDLRINFPEPPPEDIYKRTRVKRKFEKVQPGVFLKPEQTWRQPFLYTTVFHLDTRLYTLLMVDLDAPDPANQTFQTYLHWMQPNIALNTFSPSPIPLTTTHTRWIPPHPQRGTPYHRYALVLLPQAHPTERISVPVPTDEERLGFDVRAFCERYGLDGSKGGGAHMWREVWDETVSKIYRDVLKTEEPRYGRPPKGDPYAQIKSTPKYL</sequence>
<dbReference type="PANTHER" id="PTHR11362">
    <property type="entry name" value="PHOSPHATIDYLETHANOLAMINE-BINDING PROTEIN"/>
    <property type="match status" value="1"/>
</dbReference>
<name>A0A8E2AUG4_9APHY</name>
<dbReference type="Proteomes" id="UP000250043">
    <property type="component" value="Unassembled WGS sequence"/>
</dbReference>
<feature type="compositionally biased region" description="Pro residues" evidence="2">
    <location>
        <begin position="34"/>
        <end position="50"/>
    </location>
</feature>
<dbReference type="SUPFAM" id="SSF49777">
    <property type="entry name" value="PEBP-like"/>
    <property type="match status" value="1"/>
</dbReference>